<organism evidence="1 2">
    <name type="scientific">Thermoproteota archaeon</name>
    <dbReference type="NCBI Taxonomy" id="2056631"/>
    <lineage>
        <taxon>Archaea</taxon>
        <taxon>Thermoproteota</taxon>
    </lineage>
</organism>
<dbReference type="Proteomes" id="UP000278475">
    <property type="component" value="Unassembled WGS sequence"/>
</dbReference>
<name>A0A497EMR8_9CREN</name>
<reference evidence="1 2" key="1">
    <citation type="submission" date="2018-06" db="EMBL/GenBank/DDBJ databases">
        <title>Extensive metabolic versatility and redundancy in microbially diverse, dynamic hydrothermal sediments.</title>
        <authorList>
            <person name="Dombrowski N."/>
            <person name="Teske A."/>
            <person name="Baker B.J."/>
        </authorList>
    </citation>
    <scope>NUCLEOTIDE SEQUENCE [LARGE SCALE GENOMIC DNA]</scope>
    <source>
        <strain evidence="1">B66_G16</strain>
    </source>
</reference>
<comment type="caution">
    <text evidence="1">The sequence shown here is derived from an EMBL/GenBank/DDBJ whole genome shotgun (WGS) entry which is preliminary data.</text>
</comment>
<accession>A0A497EMR8</accession>
<proteinExistence type="predicted"/>
<gene>
    <name evidence="1" type="ORF">DRJ31_08700</name>
</gene>
<evidence type="ECO:0000313" key="2">
    <source>
        <dbReference type="Proteomes" id="UP000278475"/>
    </source>
</evidence>
<dbReference type="AlphaFoldDB" id="A0A497EMR8"/>
<sequence>MSEDILRSLESLEEISPEKILSELLSHKKVEFHTEITNPVSLTALEVLAEWLKDFKLTSKLLKEWVKKFKINMVAYQRKRALEIVEAYKSGKEAKEEKTLKELLLGK</sequence>
<dbReference type="EMBL" id="QMQV01000120">
    <property type="protein sequence ID" value="RLE47544.1"/>
    <property type="molecule type" value="Genomic_DNA"/>
</dbReference>
<protein>
    <submittedName>
        <fullName evidence="1">Uncharacterized protein</fullName>
    </submittedName>
</protein>
<evidence type="ECO:0000313" key="1">
    <source>
        <dbReference type="EMBL" id="RLE47544.1"/>
    </source>
</evidence>